<proteinExistence type="predicted"/>
<evidence type="ECO:0000256" key="3">
    <source>
        <dbReference type="ARBA" id="ARBA00022989"/>
    </source>
</evidence>
<keyword evidence="4 5" id="KW-0472">Membrane</keyword>
<feature type="transmembrane region" description="Helical" evidence="5">
    <location>
        <begin position="358"/>
        <end position="383"/>
    </location>
</feature>
<dbReference type="Gene3D" id="1.20.1250.20">
    <property type="entry name" value="MFS general substrate transporter like domains"/>
    <property type="match status" value="2"/>
</dbReference>
<feature type="transmembrane region" description="Helical" evidence="5">
    <location>
        <begin position="146"/>
        <end position="165"/>
    </location>
</feature>
<evidence type="ECO:0000256" key="1">
    <source>
        <dbReference type="ARBA" id="ARBA00004141"/>
    </source>
</evidence>
<evidence type="ECO:0000256" key="2">
    <source>
        <dbReference type="ARBA" id="ARBA00022692"/>
    </source>
</evidence>
<feature type="transmembrane region" description="Helical" evidence="5">
    <location>
        <begin position="314"/>
        <end position="337"/>
    </location>
</feature>
<evidence type="ECO:0000256" key="5">
    <source>
        <dbReference type="SAM" id="Phobius"/>
    </source>
</evidence>
<dbReference type="Proteomes" id="UP000076420">
    <property type="component" value="Unassembled WGS sequence"/>
</dbReference>
<dbReference type="GO" id="GO:0022857">
    <property type="term" value="F:transmembrane transporter activity"/>
    <property type="evidence" value="ECO:0007669"/>
    <property type="project" value="InterPro"/>
</dbReference>
<feature type="transmembrane region" description="Helical" evidence="5">
    <location>
        <begin position="171"/>
        <end position="189"/>
    </location>
</feature>
<feature type="transmembrane region" description="Helical" evidence="5">
    <location>
        <begin position="20"/>
        <end position="41"/>
    </location>
</feature>
<name>A0A2C9KDJ9_BIOGL</name>
<dbReference type="SUPFAM" id="SSF103473">
    <property type="entry name" value="MFS general substrate transporter"/>
    <property type="match status" value="1"/>
</dbReference>
<dbReference type="GO" id="GO:0016020">
    <property type="term" value="C:membrane"/>
    <property type="evidence" value="ECO:0007669"/>
    <property type="project" value="UniProtKB-SubCell"/>
</dbReference>
<evidence type="ECO:0008006" key="8">
    <source>
        <dbReference type="Google" id="ProtNLM"/>
    </source>
</evidence>
<dbReference type="EnsemblMetazoa" id="BGLB017879-RA">
    <property type="protein sequence ID" value="BGLB017879-PA"/>
    <property type="gene ID" value="BGLB017879"/>
</dbReference>
<sequence>MKFDDVLKHVGEFGLYQKRVYFLLCLFSVFHAMRMVVLVFLQKTPSFSGATAHERLWPASTHPSIQISAKPFISMPKTPSSLVLQPMEGFGLQIFLNNPSIPVVLQPMEGFGLQIFLNNPSIPVVLQPMKGIEIVGPSKRTNTGMITQLFFSTGVVSVAGLAYLIRSWQYLLLAITAPLVLFFTMWCFIPESPRWQIQKGHYSKARETVLTAAKVNKTSVPQWILDVVMPLEKKDDKSLDEENVQKGKFIDLFKSKTICKRTLISFFLCLHRGIFWWCGRLGRKRVLFGMMMTSGLACLGCVLSIMLTAEEHQWLTVTLAMIGKFGAAGCYGCMYMYTAELFPTVIRNSALGAGTSCARLGAMFAPYVALEVSYVTVVTILIITN</sequence>
<dbReference type="KEGG" id="bgt:106067205"/>
<comment type="subcellular location">
    <subcellularLocation>
        <location evidence="1">Membrane</location>
        <topology evidence="1">Multi-pass membrane protein</topology>
    </subcellularLocation>
</comment>
<dbReference type="VEuPathDB" id="VectorBase:BGLB017879"/>
<evidence type="ECO:0000256" key="4">
    <source>
        <dbReference type="ARBA" id="ARBA00023136"/>
    </source>
</evidence>
<gene>
    <name evidence="6" type="primary">106067205</name>
</gene>
<dbReference type="STRING" id="6526.A0A2C9KDJ9"/>
<dbReference type="InterPro" id="IPR005828">
    <property type="entry name" value="MFS_sugar_transport-like"/>
</dbReference>
<dbReference type="PANTHER" id="PTHR24064">
    <property type="entry name" value="SOLUTE CARRIER FAMILY 22 MEMBER"/>
    <property type="match status" value="1"/>
</dbReference>
<dbReference type="InterPro" id="IPR036259">
    <property type="entry name" value="MFS_trans_sf"/>
</dbReference>
<dbReference type="OrthoDB" id="3936150at2759"/>
<keyword evidence="2 5" id="KW-0812">Transmembrane</keyword>
<dbReference type="VEuPathDB" id="VectorBase:BGLAX_033458"/>
<reference evidence="6" key="1">
    <citation type="submission" date="2020-05" db="UniProtKB">
        <authorList>
            <consortium name="EnsemblMetazoa"/>
        </authorList>
    </citation>
    <scope>IDENTIFICATION</scope>
    <source>
        <strain evidence="6">BB02</strain>
    </source>
</reference>
<dbReference type="AlphaFoldDB" id="A0A2C9KDJ9"/>
<dbReference type="Pfam" id="PF00083">
    <property type="entry name" value="Sugar_tr"/>
    <property type="match status" value="1"/>
</dbReference>
<organism evidence="6 7">
    <name type="scientific">Biomphalaria glabrata</name>
    <name type="common">Bloodfluke planorb</name>
    <name type="synonym">Freshwater snail</name>
    <dbReference type="NCBI Taxonomy" id="6526"/>
    <lineage>
        <taxon>Eukaryota</taxon>
        <taxon>Metazoa</taxon>
        <taxon>Spiralia</taxon>
        <taxon>Lophotrochozoa</taxon>
        <taxon>Mollusca</taxon>
        <taxon>Gastropoda</taxon>
        <taxon>Heterobranchia</taxon>
        <taxon>Euthyneura</taxon>
        <taxon>Panpulmonata</taxon>
        <taxon>Hygrophila</taxon>
        <taxon>Lymnaeoidea</taxon>
        <taxon>Planorbidae</taxon>
        <taxon>Biomphalaria</taxon>
    </lineage>
</organism>
<evidence type="ECO:0000313" key="7">
    <source>
        <dbReference type="Proteomes" id="UP000076420"/>
    </source>
</evidence>
<accession>A0A2C9KDJ9</accession>
<protein>
    <recommendedName>
        <fullName evidence="8">Major facilitator superfamily (MFS) profile domain-containing protein</fullName>
    </recommendedName>
</protein>
<evidence type="ECO:0000313" key="6">
    <source>
        <dbReference type="EnsemblMetazoa" id="BGLB017879-PA"/>
    </source>
</evidence>
<feature type="transmembrane region" description="Helical" evidence="5">
    <location>
        <begin position="286"/>
        <end position="308"/>
    </location>
</feature>
<keyword evidence="3 5" id="KW-1133">Transmembrane helix</keyword>